<evidence type="ECO:0000256" key="4">
    <source>
        <dbReference type="ARBA" id="ARBA00023026"/>
    </source>
</evidence>
<dbReference type="Pfam" id="PF09599">
    <property type="entry name" value="IpaC_SipC"/>
    <property type="match status" value="1"/>
</dbReference>
<dbReference type="AlphaFoldDB" id="A0A2S9H1P1"/>
<evidence type="ECO:0000256" key="6">
    <source>
        <dbReference type="SAM" id="MobiDB-lite"/>
    </source>
</evidence>
<feature type="region of interest" description="Disordered" evidence="6">
    <location>
        <begin position="217"/>
        <end position="240"/>
    </location>
</feature>
<feature type="compositionally biased region" description="Polar residues" evidence="6">
    <location>
        <begin position="217"/>
        <end position="236"/>
    </location>
</feature>
<reference evidence="7 8" key="1">
    <citation type="submission" date="2018-02" db="EMBL/GenBank/DDBJ databases">
        <title>Solimicrobium silvestre gen. nov., sp. nov., isolated from alpine forest soil.</title>
        <authorList>
            <person name="Margesin R."/>
            <person name="Albuquerque L."/>
            <person name="Zhang D.-C."/>
            <person name="Froufe H.J.C."/>
            <person name="Severino R."/>
            <person name="Roxo I."/>
            <person name="Egas C."/>
            <person name="Da Costa M.S."/>
        </authorList>
    </citation>
    <scope>NUCLEOTIDE SEQUENCE [LARGE SCALE GENOMIC DNA]</scope>
    <source>
        <strain evidence="7 8">S20-91</strain>
    </source>
</reference>
<gene>
    <name evidence="7" type="ORF">S2091_1479</name>
</gene>
<keyword evidence="4" id="KW-0843">Virulence</keyword>
<proteinExistence type="inferred from homology"/>
<comment type="caution">
    <text evidence="7">The sequence shown here is derived from an EMBL/GenBank/DDBJ whole genome shotgun (WGS) entry which is preliminary data.</text>
</comment>
<evidence type="ECO:0000256" key="1">
    <source>
        <dbReference type="ARBA" id="ARBA00004613"/>
    </source>
</evidence>
<sequence length="382" mass="39888">MTTVAINNQVSFPLQGGVKVSGLLGANDVANAGIGNKKSDPFPLALVRFDEDGDSDNARIRNDLSNALVAMSPERKGRVISNLTDMAHSAAVAGDSKVVDALKSKLPDVEKEARNGNSFDHLLELLFMLITLLGQANTARKNSAAKFGEIAFKQVQIAGANNIAAASANLAGSLSGMVIGVATGGVGFGVSAKATGNQVKNIKTNRRDTLDLRQKNNTLSNAINRPTSPSNGQSAQDKVRKLDAQGKELHVQENLPGLTSSERAVLSQPLERTNALIDSKQMVMDTNTQQFALQQQGGHLISSYAMPLANVAQAGAGVDAASKTSTATIVTAGGNAATTMQHSDDEISEQTNGLLAKMFALINSLSKANVNTLNAVSQSIKA</sequence>
<evidence type="ECO:0000313" key="8">
    <source>
        <dbReference type="Proteomes" id="UP000237839"/>
    </source>
</evidence>
<dbReference type="InterPro" id="IPR005427">
    <property type="entry name" value="BipC/SctB"/>
</dbReference>
<dbReference type="GO" id="GO:0005576">
    <property type="term" value="C:extracellular region"/>
    <property type="evidence" value="ECO:0007669"/>
    <property type="project" value="UniProtKB-SubCell"/>
</dbReference>
<accession>A0A2S9H1P1</accession>
<evidence type="ECO:0000256" key="3">
    <source>
        <dbReference type="ARBA" id="ARBA00022525"/>
    </source>
</evidence>
<dbReference type="RefSeq" id="WP_105531149.1">
    <property type="nucleotide sequence ID" value="NZ_PUGF01000005.1"/>
</dbReference>
<comment type="subcellular location">
    <subcellularLocation>
        <location evidence="1">Secreted</location>
    </subcellularLocation>
</comment>
<dbReference type="EMBL" id="PUGF01000005">
    <property type="protein sequence ID" value="PRC93870.1"/>
    <property type="molecule type" value="Genomic_DNA"/>
</dbReference>
<protein>
    <recommendedName>
        <fullName evidence="2">Effector protein BipC</fullName>
    </recommendedName>
</protein>
<dbReference type="Proteomes" id="UP000237839">
    <property type="component" value="Unassembled WGS sequence"/>
</dbReference>
<organism evidence="7 8">
    <name type="scientific">Solimicrobium silvestre</name>
    <dbReference type="NCBI Taxonomy" id="2099400"/>
    <lineage>
        <taxon>Bacteria</taxon>
        <taxon>Pseudomonadati</taxon>
        <taxon>Pseudomonadota</taxon>
        <taxon>Betaproteobacteria</taxon>
        <taxon>Burkholderiales</taxon>
        <taxon>Oxalobacteraceae</taxon>
        <taxon>Solimicrobium</taxon>
    </lineage>
</organism>
<keyword evidence="8" id="KW-1185">Reference proteome</keyword>
<evidence type="ECO:0000256" key="2">
    <source>
        <dbReference type="ARBA" id="ARBA00020604"/>
    </source>
</evidence>
<keyword evidence="3" id="KW-0964">Secreted</keyword>
<evidence type="ECO:0000313" key="7">
    <source>
        <dbReference type="EMBL" id="PRC93870.1"/>
    </source>
</evidence>
<name>A0A2S9H1P1_9BURK</name>
<comment type="similarity">
    <text evidence="5">Belongs to the SctB/SipC family.</text>
</comment>
<evidence type="ECO:0000256" key="5">
    <source>
        <dbReference type="ARBA" id="ARBA00035650"/>
    </source>
</evidence>